<gene>
    <name evidence="2" type="ORF">N7494_009240</name>
</gene>
<dbReference type="EMBL" id="JAQIZZ010000007">
    <property type="protein sequence ID" value="KAJ5532688.1"/>
    <property type="molecule type" value="Genomic_DNA"/>
</dbReference>
<protein>
    <submittedName>
        <fullName evidence="2">Uncharacterized protein</fullName>
    </submittedName>
</protein>
<dbReference type="Proteomes" id="UP001220324">
    <property type="component" value="Unassembled WGS sequence"/>
</dbReference>
<dbReference type="InterPro" id="IPR009030">
    <property type="entry name" value="Growth_fac_rcpt_cys_sf"/>
</dbReference>
<comment type="caution">
    <text evidence="2">The sequence shown here is derived from an EMBL/GenBank/DDBJ whole genome shotgun (WGS) entry which is preliminary data.</text>
</comment>
<keyword evidence="3" id="KW-1185">Reference proteome</keyword>
<dbReference type="AlphaFoldDB" id="A0AAD6CPL3"/>
<organism evidence="2 3">
    <name type="scientific">Penicillium frequentans</name>
    <dbReference type="NCBI Taxonomy" id="3151616"/>
    <lineage>
        <taxon>Eukaryota</taxon>
        <taxon>Fungi</taxon>
        <taxon>Dikarya</taxon>
        <taxon>Ascomycota</taxon>
        <taxon>Pezizomycotina</taxon>
        <taxon>Eurotiomycetes</taxon>
        <taxon>Eurotiomycetidae</taxon>
        <taxon>Eurotiales</taxon>
        <taxon>Aspergillaceae</taxon>
        <taxon>Penicillium</taxon>
    </lineage>
</organism>
<evidence type="ECO:0000313" key="2">
    <source>
        <dbReference type="EMBL" id="KAJ5532688.1"/>
    </source>
</evidence>
<accession>A0AAD6CPL3</accession>
<evidence type="ECO:0000313" key="3">
    <source>
        <dbReference type="Proteomes" id="UP001220324"/>
    </source>
</evidence>
<proteinExistence type="predicted"/>
<reference evidence="2 3" key="1">
    <citation type="journal article" date="2023" name="IMA Fungus">
        <title>Comparative genomic study of the Penicillium genus elucidates a diverse pangenome and 15 lateral gene transfer events.</title>
        <authorList>
            <person name="Petersen C."/>
            <person name="Sorensen T."/>
            <person name="Nielsen M.R."/>
            <person name="Sondergaard T.E."/>
            <person name="Sorensen J.L."/>
            <person name="Fitzpatrick D.A."/>
            <person name="Frisvad J.C."/>
            <person name="Nielsen K.L."/>
        </authorList>
    </citation>
    <scope>NUCLEOTIDE SEQUENCE [LARGE SCALE GENOMIC DNA]</scope>
    <source>
        <strain evidence="2 3">IBT 35679</strain>
    </source>
</reference>
<feature type="compositionally biased region" description="Basic and acidic residues" evidence="1">
    <location>
        <begin position="611"/>
        <end position="624"/>
    </location>
</feature>
<evidence type="ECO:0000256" key="1">
    <source>
        <dbReference type="SAM" id="MobiDB-lite"/>
    </source>
</evidence>
<feature type="region of interest" description="Disordered" evidence="1">
    <location>
        <begin position="611"/>
        <end position="670"/>
    </location>
</feature>
<dbReference type="PANTHER" id="PTHR37157:SF4">
    <property type="entry name" value="EB DOMAIN-CONTAINING PROTEIN"/>
    <property type="match status" value="1"/>
</dbReference>
<name>A0AAD6CPL3_9EURO</name>
<sequence>MCFSDITPTCPKGSRFDGHNCVKGLPTCRRGFRVENKTCVSDKPATCQPPYRFENNNCVTKLGPICDFDDMEHEDGECIGTKGPTCDPSTSKFDHKWNRCVSMTPPSCPEDSKLENGACVSKTLQKGKCHGSDHLDKSLGKCVSKSALSCGNGFHLDPTTHECTHKQTPTCPRNADLSFDAARNSARCCPHETIWNGKMCWKFARGHKCPDGFNLNDDKCEQSALQKPKCPLGSDLRGLVCVSQTRPECRDGYSLDKGLCVRDGKPTCLKNFHYNIVRGDCVSDEEVSCPKGSELRGHDCVILDIDPVCQFGFTFDGEHCVSDTISPTCGTMSILRMEIAWFWSVSPALLGRPFLPLDVFQPNLFRNANMGPSLMIAVNAWLRRSQRAPTVQPARSQVAWSEESRSVRMVLDTMTRLNVVSAASVLVVLRATAKKNGGCQLDSEIQCEKGFTRDGDNCCKKAQCKHGFYYDHKLKRCVGTIRCPHPDDYPEDGVCVREPPTCPKGYEIRNSRCVSSRIVCQEGTKYNEKTRSCEADIEDVECPPGTKFKDGCCSAPAPGDYCASATWCGPKSHPIGMGGSVTYAVWELNNTSHHFLPRSGEPHYQEIDGVESHESEGQYSMKEDFEAEEFEEVKSEEIDDEEAQEEMAEEWDEWEEDEDEIDDPEDEIGN</sequence>
<dbReference type="SUPFAM" id="SSF57184">
    <property type="entry name" value="Growth factor receptor domain"/>
    <property type="match status" value="1"/>
</dbReference>
<feature type="compositionally biased region" description="Acidic residues" evidence="1">
    <location>
        <begin position="637"/>
        <end position="670"/>
    </location>
</feature>
<dbReference type="PANTHER" id="PTHR37157">
    <property type="entry name" value="PRION-LIKE-(Q/N-RICH) DOMAIN-BEARING PROTEIN 25"/>
    <property type="match status" value="1"/>
</dbReference>